<proteinExistence type="predicted"/>
<dbReference type="RefSeq" id="WP_108127922.1">
    <property type="nucleotide sequence ID" value="NZ_QBKP01000002.1"/>
</dbReference>
<protein>
    <submittedName>
        <fullName evidence="1">Uncharacterized protein</fullName>
    </submittedName>
</protein>
<dbReference type="Proteomes" id="UP000244224">
    <property type="component" value="Unassembled WGS sequence"/>
</dbReference>
<reference evidence="1 2" key="1">
    <citation type="submission" date="2018-04" db="EMBL/GenBank/DDBJ databases">
        <title>Genomic Encyclopedia of Archaeal and Bacterial Type Strains, Phase II (KMG-II): from individual species to whole genera.</title>
        <authorList>
            <person name="Goeker M."/>
        </authorList>
    </citation>
    <scope>NUCLEOTIDE SEQUENCE [LARGE SCALE GENOMIC DNA]</scope>
    <source>
        <strain evidence="1 2">DSM 21823</strain>
    </source>
</reference>
<keyword evidence="2" id="KW-1185">Reference proteome</keyword>
<gene>
    <name evidence="1" type="ORF">C8N34_102283</name>
</gene>
<dbReference type="OrthoDB" id="10014572at2"/>
<organism evidence="1 2">
    <name type="scientific">Gemmobacter caeni</name>
    <dbReference type="NCBI Taxonomy" id="589035"/>
    <lineage>
        <taxon>Bacteria</taxon>
        <taxon>Pseudomonadati</taxon>
        <taxon>Pseudomonadota</taxon>
        <taxon>Alphaproteobacteria</taxon>
        <taxon>Rhodobacterales</taxon>
        <taxon>Paracoccaceae</taxon>
        <taxon>Gemmobacter</taxon>
    </lineage>
</organism>
<dbReference type="EMBL" id="QBKP01000002">
    <property type="protein sequence ID" value="PTX52503.1"/>
    <property type="molecule type" value="Genomic_DNA"/>
</dbReference>
<accession>A0A2T6B8X8</accession>
<sequence length="491" mass="53008">MNLRLTDLDQDDVTPIEMMRDPIGVLLIDDKGWSAVSVKAGVSETGTGTPSDLAGGMSWVTNCAYETMRAVSMAIGRSDVRLKTSDWFKPDLAEMLDDWGADRYPRTQRAEFLARLTDRVMRLSFETIRAHGATSAAREQAVLSQIERSASLATGFRTTLATQMEKGAPTDRKVVAATVGAMKFGAFAPEEASVSDGEVLMRLRPPRLSYAEMVLSKRVPAAGKWQQAHLESKDLITDQMLSALKALDRPVLISARIVPIRGAEDPILATWTTPSGPGYVRKAFPLEEVEVLFGSYRFHDPLVMVGPAWKEPAGKGLLDALVSACGAAELAHASWSAGVVAENVLCGMMRLGRAPKGGNEGVTVPESVWIGAHDRIAMLPMIRALSGFGLTLVGGYAGGVRFKAPEDPEMISSAANAAWELGMHAQMGLARRIREMGSSLNADRGLYGGAPERILLPLLMQTGRTGQLWKIDEIIETDPEGRPAAFLALFS</sequence>
<name>A0A2T6B8X8_9RHOB</name>
<comment type="caution">
    <text evidence="1">The sequence shown here is derived from an EMBL/GenBank/DDBJ whole genome shotgun (WGS) entry which is preliminary data.</text>
</comment>
<evidence type="ECO:0000313" key="1">
    <source>
        <dbReference type="EMBL" id="PTX52503.1"/>
    </source>
</evidence>
<evidence type="ECO:0000313" key="2">
    <source>
        <dbReference type="Proteomes" id="UP000244224"/>
    </source>
</evidence>
<dbReference type="AlphaFoldDB" id="A0A2T6B8X8"/>